<gene>
    <name evidence="2" type="ORF">SOIL9_78600</name>
</gene>
<organism evidence="2 3">
    <name type="scientific">Gemmata massiliana</name>
    <dbReference type="NCBI Taxonomy" id="1210884"/>
    <lineage>
        <taxon>Bacteria</taxon>
        <taxon>Pseudomonadati</taxon>
        <taxon>Planctomycetota</taxon>
        <taxon>Planctomycetia</taxon>
        <taxon>Gemmatales</taxon>
        <taxon>Gemmataceae</taxon>
        <taxon>Gemmata</taxon>
    </lineage>
</organism>
<feature type="transmembrane region" description="Helical" evidence="1">
    <location>
        <begin position="12"/>
        <end position="29"/>
    </location>
</feature>
<reference evidence="2 3" key="1">
    <citation type="submission" date="2019-05" db="EMBL/GenBank/DDBJ databases">
        <authorList>
            <consortium name="Science for Life Laboratories"/>
        </authorList>
    </citation>
    <scope>NUCLEOTIDE SEQUENCE [LARGE SCALE GENOMIC DNA]</scope>
    <source>
        <strain evidence="2">Soil9</strain>
    </source>
</reference>
<protein>
    <recommendedName>
        <fullName evidence="4">Transmembrane protein</fullName>
    </recommendedName>
</protein>
<dbReference type="EMBL" id="LR593886">
    <property type="protein sequence ID" value="VTS01408.1"/>
    <property type="molecule type" value="Genomic_DNA"/>
</dbReference>
<dbReference type="KEGG" id="gms:SOIL9_78600"/>
<sequence>MSDADYHRRFAARWVWAWPVFALLMLALHAVDPIPDAPGKWIGGVPFPALTGVICGGWAAVRAKSWWCAGAAVASVVVAVIAFAYHGWPYSTK</sequence>
<evidence type="ECO:0000313" key="2">
    <source>
        <dbReference type="EMBL" id="VTS01408.1"/>
    </source>
</evidence>
<dbReference type="RefSeq" id="WP_162672442.1">
    <property type="nucleotide sequence ID" value="NZ_LR593886.1"/>
</dbReference>
<keyword evidence="1" id="KW-0472">Membrane</keyword>
<proteinExistence type="predicted"/>
<evidence type="ECO:0000256" key="1">
    <source>
        <dbReference type="SAM" id="Phobius"/>
    </source>
</evidence>
<feature type="transmembrane region" description="Helical" evidence="1">
    <location>
        <begin position="68"/>
        <end position="88"/>
    </location>
</feature>
<accession>A0A6P2DHB2</accession>
<name>A0A6P2DHB2_9BACT</name>
<dbReference type="Proteomes" id="UP000464178">
    <property type="component" value="Chromosome"/>
</dbReference>
<evidence type="ECO:0000313" key="3">
    <source>
        <dbReference type="Proteomes" id="UP000464178"/>
    </source>
</evidence>
<evidence type="ECO:0008006" key="4">
    <source>
        <dbReference type="Google" id="ProtNLM"/>
    </source>
</evidence>
<dbReference type="AlphaFoldDB" id="A0A6P2DHB2"/>
<feature type="transmembrane region" description="Helical" evidence="1">
    <location>
        <begin position="41"/>
        <end position="61"/>
    </location>
</feature>
<keyword evidence="1" id="KW-1133">Transmembrane helix</keyword>
<keyword evidence="3" id="KW-1185">Reference proteome</keyword>
<keyword evidence="1" id="KW-0812">Transmembrane</keyword>